<dbReference type="AlphaFoldDB" id="A0AAN6JLG2"/>
<evidence type="ECO:0000313" key="2">
    <source>
        <dbReference type="EMBL" id="KAK0534340.1"/>
    </source>
</evidence>
<sequence length="276" mass="29253">MVHGASMAGFFAVAATFGNPFAAANLDAASPSPSDMAADALARIGLHQHKRGGPFFTTLGRPCDGDGASQCGVDAPFCDFPFLFQPAPYNKPQKVCMKAPNQAPCRQHSDCTTQYCNFSTHKCTASPNYVVNTHCKLDVDCTYAGRCGQQSDVSIDGHNLVGTCLIPGALACTNSTGCSTGSCIGYKVTQTEPQPGYIYTNAEPGVSSTELADGSFAFSTLTYTLNYCQPDDWDIPCTSDGRCTSGRCIDTRLDGSRRAVPSPQRELPVRHASSSL</sequence>
<gene>
    <name evidence="2" type="ORF">OC842_002680</name>
</gene>
<evidence type="ECO:0000313" key="3">
    <source>
        <dbReference type="Proteomes" id="UP001176521"/>
    </source>
</evidence>
<protein>
    <submittedName>
        <fullName evidence="2">Uncharacterized protein</fullName>
    </submittedName>
</protein>
<keyword evidence="3" id="KW-1185">Reference proteome</keyword>
<feature type="region of interest" description="Disordered" evidence="1">
    <location>
        <begin position="255"/>
        <end position="276"/>
    </location>
</feature>
<reference evidence="2" key="1">
    <citation type="journal article" date="2023" name="PhytoFront">
        <title>Draft Genome Resources of Seven Strains of Tilletia horrida, Causal Agent of Kernel Smut of Rice.</title>
        <authorList>
            <person name="Khanal S."/>
            <person name="Antony Babu S."/>
            <person name="Zhou X.G."/>
        </authorList>
    </citation>
    <scope>NUCLEOTIDE SEQUENCE</scope>
    <source>
        <strain evidence="2">TX3</strain>
    </source>
</reference>
<dbReference type="EMBL" id="JAPDMQ010000118">
    <property type="protein sequence ID" value="KAK0534340.1"/>
    <property type="molecule type" value="Genomic_DNA"/>
</dbReference>
<evidence type="ECO:0000256" key="1">
    <source>
        <dbReference type="SAM" id="MobiDB-lite"/>
    </source>
</evidence>
<name>A0AAN6JLG2_9BASI</name>
<proteinExistence type="predicted"/>
<dbReference type="Proteomes" id="UP001176521">
    <property type="component" value="Unassembled WGS sequence"/>
</dbReference>
<accession>A0AAN6JLG2</accession>
<organism evidence="2 3">
    <name type="scientific">Tilletia horrida</name>
    <dbReference type="NCBI Taxonomy" id="155126"/>
    <lineage>
        <taxon>Eukaryota</taxon>
        <taxon>Fungi</taxon>
        <taxon>Dikarya</taxon>
        <taxon>Basidiomycota</taxon>
        <taxon>Ustilaginomycotina</taxon>
        <taxon>Exobasidiomycetes</taxon>
        <taxon>Tilletiales</taxon>
        <taxon>Tilletiaceae</taxon>
        <taxon>Tilletia</taxon>
    </lineage>
</organism>
<comment type="caution">
    <text evidence="2">The sequence shown here is derived from an EMBL/GenBank/DDBJ whole genome shotgun (WGS) entry which is preliminary data.</text>
</comment>